<keyword evidence="3" id="KW-0862">Zinc</keyword>
<protein>
    <submittedName>
        <fullName evidence="5">6-carboxy-5 6 7 8-tetrahydropterin synthase</fullName>
        <ecNumber evidence="5">4.1.2.50</ecNumber>
    </submittedName>
</protein>
<dbReference type="SUPFAM" id="SSF55620">
    <property type="entry name" value="Tetrahydrobiopterin biosynthesis enzymes-like"/>
    <property type="match status" value="1"/>
</dbReference>
<gene>
    <name evidence="5" type="ORF">EZS27_035270</name>
</gene>
<dbReference type="EMBL" id="SNRY01005806">
    <property type="protein sequence ID" value="KAA6314059.1"/>
    <property type="molecule type" value="Genomic_DNA"/>
</dbReference>
<dbReference type="GO" id="GO:0070497">
    <property type="term" value="F:6-carboxytetrahydropterin synthase activity"/>
    <property type="evidence" value="ECO:0007669"/>
    <property type="project" value="UniProtKB-EC"/>
</dbReference>
<name>A0A5J4PZG3_9ZZZZ</name>
<dbReference type="Pfam" id="PF01242">
    <property type="entry name" value="PTPS"/>
    <property type="match status" value="1"/>
</dbReference>
<proteinExistence type="predicted"/>
<evidence type="ECO:0000256" key="3">
    <source>
        <dbReference type="ARBA" id="ARBA00022833"/>
    </source>
</evidence>
<dbReference type="PANTHER" id="PTHR12589">
    <property type="entry name" value="PYRUVOYL TETRAHYDROBIOPTERIN SYNTHASE"/>
    <property type="match status" value="1"/>
</dbReference>
<evidence type="ECO:0000256" key="2">
    <source>
        <dbReference type="ARBA" id="ARBA00022723"/>
    </source>
</evidence>
<dbReference type="AlphaFoldDB" id="A0A5J4PZG3"/>
<keyword evidence="4 5" id="KW-0456">Lyase</keyword>
<dbReference type="InterPro" id="IPR007115">
    <property type="entry name" value="6-PTP_synth/QueD"/>
</dbReference>
<organism evidence="5">
    <name type="scientific">termite gut metagenome</name>
    <dbReference type="NCBI Taxonomy" id="433724"/>
    <lineage>
        <taxon>unclassified sequences</taxon>
        <taxon>metagenomes</taxon>
        <taxon>organismal metagenomes</taxon>
    </lineage>
</organism>
<dbReference type="PIRSF" id="PIRSF006113">
    <property type="entry name" value="PTP_synth"/>
    <property type="match status" value="1"/>
</dbReference>
<evidence type="ECO:0000256" key="1">
    <source>
        <dbReference type="ARBA" id="ARBA00001947"/>
    </source>
</evidence>
<dbReference type="GO" id="GO:0046872">
    <property type="term" value="F:metal ion binding"/>
    <property type="evidence" value="ECO:0007669"/>
    <property type="project" value="UniProtKB-KW"/>
</dbReference>
<evidence type="ECO:0000256" key="4">
    <source>
        <dbReference type="ARBA" id="ARBA00023239"/>
    </source>
</evidence>
<dbReference type="PANTHER" id="PTHR12589:SF7">
    <property type="entry name" value="6-PYRUVOYL TETRAHYDROBIOPTERIN SYNTHASE"/>
    <property type="match status" value="1"/>
</dbReference>
<accession>A0A5J4PZG3</accession>
<reference evidence="5" key="1">
    <citation type="submission" date="2019-03" db="EMBL/GenBank/DDBJ databases">
        <title>Single cell metagenomics reveals metabolic interactions within the superorganism composed of flagellate Streblomastix strix and complex community of Bacteroidetes bacteria on its surface.</title>
        <authorList>
            <person name="Treitli S.C."/>
            <person name="Kolisko M."/>
            <person name="Husnik F."/>
            <person name="Keeling P."/>
            <person name="Hampl V."/>
        </authorList>
    </citation>
    <scope>NUCLEOTIDE SEQUENCE</scope>
    <source>
        <strain evidence="5">STM</strain>
    </source>
</reference>
<evidence type="ECO:0000313" key="5">
    <source>
        <dbReference type="EMBL" id="KAA6314059.1"/>
    </source>
</evidence>
<dbReference type="Gene3D" id="3.30.479.10">
    <property type="entry name" value="6-pyruvoyl tetrahydropterin synthase/QueD"/>
    <property type="match status" value="1"/>
</dbReference>
<comment type="caution">
    <text evidence="5">The sequence shown here is derived from an EMBL/GenBank/DDBJ whole genome shotgun (WGS) entry which is preliminary data.</text>
</comment>
<sequence>MNTNGKMYTIKKRFEISASHSLKLSYASKCGNLHGHNWIIEVWCRSETLNEDGMVIDFSHIQKNIADKLDHKNLNEILPFNPTAENLAAWICDRIPNCYKVMVQESENNIAWCEKVEN</sequence>
<keyword evidence="2" id="KW-0479">Metal-binding</keyword>
<dbReference type="InterPro" id="IPR038418">
    <property type="entry name" value="6-PTP_synth/QueD_sf"/>
</dbReference>
<comment type="cofactor">
    <cofactor evidence="1">
        <name>Zn(2+)</name>
        <dbReference type="ChEBI" id="CHEBI:29105"/>
    </cofactor>
</comment>
<dbReference type="EC" id="4.1.2.50" evidence="5"/>
<dbReference type="NCBIfam" id="TIGR03367">
    <property type="entry name" value="queuosine_QueD"/>
    <property type="match status" value="1"/>
</dbReference>